<accession>A0A1C9C5K1</accession>
<evidence type="ECO:0000313" key="2">
    <source>
        <dbReference type="Proteomes" id="UP000232488"/>
    </source>
</evidence>
<dbReference type="KEGG" id="vg:37618606"/>
<keyword evidence="2" id="KW-1185">Reference proteome</keyword>
<name>A0A1C9C5K1_HAV01</name>
<dbReference type="Proteomes" id="UP000232488">
    <property type="component" value="Segment"/>
</dbReference>
<organismHost>
    <name type="scientific">Heterosigma akashiwo</name>
    <name type="common">Chromophytic alga</name>
    <name type="synonym">Heterosigma carterae</name>
    <dbReference type="NCBI Taxonomy" id="2829"/>
</organismHost>
<sequence length="119" mass="14392">MTNYKQNKNNFWENLTGEVMHLKWYNHKLKIIPINIFIKSTPYLNKNRIITKFENINYSDISQYNVLKTKGIVHDIINYIINVDHECKINDFYDKMPYIIGYDTQLKYRSFNEILHGLI</sequence>
<gene>
    <name evidence="1" type="primary">HaV53_ORF225</name>
</gene>
<evidence type="ECO:0000313" key="1">
    <source>
        <dbReference type="EMBL" id="AOM63556.1"/>
    </source>
</evidence>
<dbReference type="EMBL" id="KX008963">
    <property type="protein sequence ID" value="AOM63556.1"/>
    <property type="molecule type" value="Genomic_DNA"/>
</dbReference>
<protein>
    <submittedName>
        <fullName evidence="1">Uncharacterized protein</fullName>
    </submittedName>
</protein>
<dbReference type="GeneID" id="37618606"/>
<proteinExistence type="predicted"/>
<dbReference type="RefSeq" id="YP_009507622.1">
    <property type="nucleotide sequence ID" value="NC_038553.1"/>
</dbReference>
<reference evidence="1 2" key="1">
    <citation type="submission" date="2016-03" db="EMBL/GenBank/DDBJ databases">
        <title>Genome sequences of a Phycodnavirus, Heterosigma akashiwo virus strain 53.</title>
        <authorList>
            <person name="Ueki S."/>
            <person name="Ogura Y."/>
            <person name="Hayashi T."/>
        </authorList>
    </citation>
    <scope>NUCLEOTIDE SEQUENCE [LARGE SCALE GENOMIC DNA]</scope>
    <source>
        <strain evidence="1">HaV53</strain>
    </source>
</reference>
<organism evidence="1 2">
    <name type="scientific">Heterosigma akashiwo virus 01</name>
    <name type="common">HaV01</name>
    <dbReference type="NCBI Taxonomy" id="97195"/>
    <lineage>
        <taxon>Viruses</taxon>
        <taxon>Varidnaviria</taxon>
        <taxon>Bamfordvirae</taxon>
        <taxon>Nucleocytoviricota</taxon>
        <taxon>Megaviricetes</taxon>
        <taxon>Algavirales</taxon>
        <taxon>Phycodnaviridae</taxon>
        <taxon>Raphidovirus</taxon>
        <taxon>Raphidovirus japonicum</taxon>
    </lineage>
</organism>